<evidence type="ECO:0000256" key="1">
    <source>
        <dbReference type="SAM" id="Coils"/>
    </source>
</evidence>
<evidence type="ECO:0000313" key="4">
    <source>
        <dbReference type="Proteomes" id="UP000234474"/>
    </source>
</evidence>
<dbReference type="RefSeq" id="XP_024683624.1">
    <property type="nucleotide sequence ID" value="XM_024825574.1"/>
</dbReference>
<organism evidence="3 4">
    <name type="scientific">Aspergillus novofumigatus (strain IBT 16806)</name>
    <dbReference type="NCBI Taxonomy" id="1392255"/>
    <lineage>
        <taxon>Eukaryota</taxon>
        <taxon>Fungi</taxon>
        <taxon>Dikarya</taxon>
        <taxon>Ascomycota</taxon>
        <taxon>Pezizomycotina</taxon>
        <taxon>Eurotiomycetes</taxon>
        <taxon>Eurotiomycetidae</taxon>
        <taxon>Eurotiales</taxon>
        <taxon>Aspergillaceae</taxon>
        <taxon>Aspergillus</taxon>
        <taxon>Aspergillus subgen. Fumigati</taxon>
    </lineage>
</organism>
<keyword evidence="1" id="KW-0175">Coiled coil</keyword>
<dbReference type="Proteomes" id="UP000234474">
    <property type="component" value="Unassembled WGS sequence"/>
</dbReference>
<accession>A0A2I1CBL3</accession>
<feature type="coiled-coil region" evidence="1">
    <location>
        <begin position="309"/>
        <end position="350"/>
    </location>
</feature>
<dbReference type="EMBL" id="MSZS01000003">
    <property type="protein sequence ID" value="PKX95029.1"/>
    <property type="molecule type" value="Genomic_DNA"/>
</dbReference>
<dbReference type="VEuPathDB" id="FungiDB:P174DRAFT_429462"/>
<feature type="compositionally biased region" description="Polar residues" evidence="2">
    <location>
        <begin position="19"/>
        <end position="30"/>
    </location>
</feature>
<evidence type="ECO:0000256" key="2">
    <source>
        <dbReference type="SAM" id="MobiDB-lite"/>
    </source>
</evidence>
<dbReference type="GeneID" id="36532899"/>
<dbReference type="AlphaFoldDB" id="A0A2I1CBL3"/>
<feature type="region of interest" description="Disordered" evidence="2">
    <location>
        <begin position="1"/>
        <end position="30"/>
    </location>
</feature>
<feature type="region of interest" description="Disordered" evidence="2">
    <location>
        <begin position="79"/>
        <end position="151"/>
    </location>
</feature>
<sequence>MTSKGKDRVEVATGEEIEATSTGTDISQLLTTPEPFNMNIITDVDWEIERLETLAAEYDWLNTNPRFLTRYGVLTSQRERLAGRSTGSHHSTTQMEDEFSDTTSKLSESPQQQQQPASRKGKQQVPKKPTMSLHPSPATRNLTEDEILQIATQPPTFRSKYSRYWNSNGKIRPKFFNVIFLEKDGAFVLPELYIASNVERWQTRYHQFKHPELLNHRGSLRRRAVKARADQRDPTGQYVANEVDELNNSTRQRVVSATFYHESLLGAQTRAFPTTSASRVERAEAEAVRLAGLIHESDAYFREEVLKVERKFKKALKQKESEVDRLHRRIEVLEKENKRLNSTVIRQNRIIDRLTTDEDYYSAMSTAPSTAHSSASTIPTI</sequence>
<evidence type="ECO:0000313" key="3">
    <source>
        <dbReference type="EMBL" id="PKX95029.1"/>
    </source>
</evidence>
<protein>
    <submittedName>
        <fullName evidence="3">Uncharacterized protein</fullName>
    </submittedName>
</protein>
<name>A0A2I1CBL3_ASPN1</name>
<proteinExistence type="predicted"/>
<reference evidence="4" key="1">
    <citation type="journal article" date="2018" name="Proc. Natl. Acad. Sci. U.S.A.">
        <title>Linking secondary metabolites to gene clusters through genome sequencing of six diverse Aspergillus species.</title>
        <authorList>
            <person name="Kaerboelling I."/>
            <person name="Vesth T.C."/>
            <person name="Frisvad J.C."/>
            <person name="Nybo J.L."/>
            <person name="Theobald S."/>
            <person name="Kuo A."/>
            <person name="Bowyer P."/>
            <person name="Matsuda Y."/>
            <person name="Mondo S."/>
            <person name="Lyhne E.K."/>
            <person name="Kogle M.E."/>
            <person name="Clum A."/>
            <person name="Lipzen A."/>
            <person name="Salamov A."/>
            <person name="Ngan C.Y."/>
            <person name="Daum C."/>
            <person name="Chiniquy J."/>
            <person name="Barry K."/>
            <person name="LaButti K."/>
            <person name="Haridas S."/>
            <person name="Simmons B.A."/>
            <person name="Magnuson J.K."/>
            <person name="Mortensen U.H."/>
            <person name="Larsen T.O."/>
            <person name="Grigoriev I.V."/>
            <person name="Baker S.E."/>
            <person name="Andersen M.R."/>
        </authorList>
    </citation>
    <scope>NUCLEOTIDE SEQUENCE [LARGE SCALE GENOMIC DNA]</scope>
    <source>
        <strain evidence="4">IBT 16806</strain>
    </source>
</reference>
<gene>
    <name evidence="3" type="ORF">P174DRAFT_429462</name>
</gene>
<comment type="caution">
    <text evidence="3">The sequence shown here is derived from an EMBL/GenBank/DDBJ whole genome shotgun (WGS) entry which is preliminary data.</text>
</comment>
<feature type="compositionally biased region" description="Basic and acidic residues" evidence="2">
    <location>
        <begin position="1"/>
        <end position="10"/>
    </location>
</feature>
<keyword evidence="4" id="KW-1185">Reference proteome</keyword>
<feature type="compositionally biased region" description="Polar residues" evidence="2">
    <location>
        <begin position="85"/>
        <end position="94"/>
    </location>
</feature>
<dbReference type="OrthoDB" id="4362635at2759"/>